<dbReference type="PROSITE" id="PS51257">
    <property type="entry name" value="PROKAR_LIPOPROTEIN"/>
    <property type="match status" value="1"/>
</dbReference>
<accession>A0ABV0LL65</accession>
<evidence type="ECO:0008006" key="4">
    <source>
        <dbReference type="Google" id="ProtNLM"/>
    </source>
</evidence>
<dbReference type="EMBL" id="JBDZYD010000011">
    <property type="protein sequence ID" value="MEQ0563059.1"/>
    <property type="molecule type" value="Genomic_DNA"/>
</dbReference>
<evidence type="ECO:0000313" key="3">
    <source>
        <dbReference type="Proteomes" id="UP001440984"/>
    </source>
</evidence>
<reference evidence="2 3" key="1">
    <citation type="submission" date="2024-05" db="EMBL/GenBank/DDBJ databases">
        <authorList>
            <person name="Zhao H."/>
            <person name="Xu Y."/>
            <person name="Lin S."/>
            <person name="Spain J.C."/>
            <person name="Zhou N.-Y."/>
        </authorList>
    </citation>
    <scope>NUCLEOTIDE SEQUENCE [LARGE SCALE GENOMIC DNA]</scope>
    <source>
        <strain evidence="2 3">NEAU-NG30</strain>
    </source>
</reference>
<evidence type="ECO:0000313" key="2">
    <source>
        <dbReference type="EMBL" id="MEQ0563059.1"/>
    </source>
</evidence>
<proteinExistence type="predicted"/>
<organism evidence="2 3">
    <name type="scientific">Amycolatopsis melonis</name>
    <dbReference type="NCBI Taxonomy" id="3156488"/>
    <lineage>
        <taxon>Bacteria</taxon>
        <taxon>Bacillati</taxon>
        <taxon>Actinomycetota</taxon>
        <taxon>Actinomycetes</taxon>
        <taxon>Pseudonocardiales</taxon>
        <taxon>Pseudonocardiaceae</taxon>
        <taxon>Amycolatopsis</taxon>
    </lineage>
</organism>
<sequence length="164" mass="17144">MRAFWLAAVLLLMSACSLDDLGSGWTRAADAWQLGPARFEVSRHGTSRCVDADRPEAVMGIGVVRGVQNVDAVLRSLSGALVSRLSGPDARTAGGIPSDVGSGRGASVIVVEAPCIPADLSPSREMVLDLRGYAVPDGVQVVFLAGTLSAAERERILSSVRVTR</sequence>
<dbReference type="Proteomes" id="UP001440984">
    <property type="component" value="Unassembled WGS sequence"/>
</dbReference>
<dbReference type="RefSeq" id="WP_348954135.1">
    <property type="nucleotide sequence ID" value="NZ_JBDZYD010000011.1"/>
</dbReference>
<keyword evidence="1" id="KW-0732">Signal</keyword>
<name>A0ABV0LL65_9PSEU</name>
<feature type="chain" id="PRO_5045570481" description="Lipoprotein" evidence="1">
    <location>
        <begin position="20"/>
        <end position="164"/>
    </location>
</feature>
<comment type="caution">
    <text evidence="2">The sequence shown here is derived from an EMBL/GenBank/DDBJ whole genome shotgun (WGS) entry which is preliminary data.</text>
</comment>
<evidence type="ECO:0000256" key="1">
    <source>
        <dbReference type="SAM" id="SignalP"/>
    </source>
</evidence>
<gene>
    <name evidence="2" type="ORF">ABJI51_28605</name>
</gene>
<protein>
    <recommendedName>
        <fullName evidence="4">Lipoprotein</fullName>
    </recommendedName>
</protein>
<keyword evidence="3" id="KW-1185">Reference proteome</keyword>
<feature type="signal peptide" evidence="1">
    <location>
        <begin position="1"/>
        <end position="19"/>
    </location>
</feature>